<dbReference type="SUPFAM" id="SSF55804">
    <property type="entry name" value="Phoshotransferase/anion transport protein"/>
    <property type="match status" value="1"/>
</dbReference>
<evidence type="ECO:0000259" key="1">
    <source>
        <dbReference type="PROSITE" id="PS51094"/>
    </source>
</evidence>
<reference evidence="2 3" key="1">
    <citation type="submission" date="2019-07" db="EMBL/GenBank/DDBJ databases">
        <title>Description of 53C-WASEF.</title>
        <authorList>
            <person name="Pitt A."/>
            <person name="Hahn M.W."/>
        </authorList>
    </citation>
    <scope>NUCLEOTIDE SEQUENCE [LARGE SCALE GENOMIC DNA]</scope>
    <source>
        <strain evidence="2 3">53C-WASEF</strain>
    </source>
</reference>
<dbReference type="CDD" id="cd00211">
    <property type="entry name" value="PTS_IIA_fru"/>
    <property type="match status" value="1"/>
</dbReference>
<comment type="caution">
    <text evidence="2">The sequence shown here is derived from an EMBL/GenBank/DDBJ whole genome shotgun (WGS) entry which is preliminary data.</text>
</comment>
<dbReference type="AlphaFoldDB" id="A0A556QRK8"/>
<gene>
    <name evidence="2" type="ORF">FPL22_08190</name>
</gene>
<dbReference type="InterPro" id="IPR002178">
    <property type="entry name" value="PTS_EIIA_type-2_dom"/>
</dbReference>
<keyword evidence="2" id="KW-0762">Sugar transport</keyword>
<keyword evidence="3" id="KW-1185">Reference proteome</keyword>
<dbReference type="InterPro" id="IPR016152">
    <property type="entry name" value="PTrfase/Anion_transptr"/>
</dbReference>
<feature type="domain" description="PTS EIIA type-2" evidence="1">
    <location>
        <begin position="7"/>
        <end position="151"/>
    </location>
</feature>
<dbReference type="PANTHER" id="PTHR47738:SF2">
    <property type="entry name" value="PTS SYSTEM FRUCTOSE-LIKE EIIA COMPONENT"/>
    <property type="match status" value="1"/>
</dbReference>
<name>A0A556QRK8_9BACT</name>
<dbReference type="PROSITE" id="PS51094">
    <property type="entry name" value="PTS_EIIA_TYPE_2"/>
    <property type="match status" value="1"/>
</dbReference>
<dbReference type="Proteomes" id="UP000315648">
    <property type="component" value="Unassembled WGS sequence"/>
</dbReference>
<dbReference type="Gene3D" id="3.40.930.10">
    <property type="entry name" value="Mannitol-specific EII, Chain A"/>
    <property type="match status" value="1"/>
</dbReference>
<dbReference type="PANTHER" id="PTHR47738">
    <property type="entry name" value="PTS SYSTEM FRUCTOSE-LIKE EIIA COMPONENT-RELATED"/>
    <property type="match status" value="1"/>
</dbReference>
<sequence length="158" mass="17467">MAGRLSTLLDPSRIRLQVQSNKRTVALNEIARLLDGHSDVTNFQGFYNELLARERLDTTCLGNEIALPHARTEHVQKIVMAVGRSDSGVLFENSNQTVKLMFVLGTPKSNPTDYLQVVSALCKIFKDPSNRDALMNAATPEQFIQAIVTAEEKLLSPA</sequence>
<proteinExistence type="predicted"/>
<evidence type="ECO:0000313" key="3">
    <source>
        <dbReference type="Proteomes" id="UP000315648"/>
    </source>
</evidence>
<evidence type="ECO:0000313" key="2">
    <source>
        <dbReference type="EMBL" id="TSJ79259.1"/>
    </source>
</evidence>
<dbReference type="Pfam" id="PF00359">
    <property type="entry name" value="PTS_EIIA_2"/>
    <property type="match status" value="1"/>
</dbReference>
<dbReference type="RefSeq" id="WP_144229622.1">
    <property type="nucleotide sequence ID" value="NZ_CBCRVV010000020.1"/>
</dbReference>
<keyword evidence="2" id="KW-0813">Transport</keyword>
<dbReference type="InterPro" id="IPR051541">
    <property type="entry name" value="PTS_SugarTrans_NitroReg"/>
</dbReference>
<protein>
    <submittedName>
        <fullName evidence="2">PTS sugar transporter subunit IIA</fullName>
    </submittedName>
</protein>
<dbReference type="EMBL" id="VMBG01000001">
    <property type="protein sequence ID" value="TSJ79259.1"/>
    <property type="molecule type" value="Genomic_DNA"/>
</dbReference>
<dbReference type="OrthoDB" id="95460at2"/>
<accession>A0A556QRK8</accession>
<organism evidence="2 3">
    <name type="scientific">Rariglobus hedericola</name>
    <dbReference type="NCBI Taxonomy" id="2597822"/>
    <lineage>
        <taxon>Bacteria</taxon>
        <taxon>Pseudomonadati</taxon>
        <taxon>Verrucomicrobiota</taxon>
        <taxon>Opitutia</taxon>
        <taxon>Opitutales</taxon>
        <taxon>Opitutaceae</taxon>
        <taxon>Rariglobus</taxon>
    </lineage>
</organism>
<dbReference type="PROSITE" id="PS00372">
    <property type="entry name" value="PTS_EIIA_TYPE_2_HIS"/>
    <property type="match status" value="1"/>
</dbReference>